<dbReference type="GO" id="GO:0005758">
    <property type="term" value="C:mitochondrial intermembrane space"/>
    <property type="evidence" value="ECO:0007669"/>
    <property type="project" value="TreeGrafter"/>
</dbReference>
<dbReference type="GO" id="GO:0045333">
    <property type="term" value="P:cellular respiration"/>
    <property type="evidence" value="ECO:0007669"/>
    <property type="project" value="TreeGrafter"/>
</dbReference>
<evidence type="ECO:0000313" key="3">
    <source>
        <dbReference type="Proteomes" id="UP000054350"/>
    </source>
</evidence>
<evidence type="ECO:0000313" key="2">
    <source>
        <dbReference type="EMBL" id="KNE56039.1"/>
    </source>
</evidence>
<dbReference type="PROSITE" id="PS51808">
    <property type="entry name" value="CHCH"/>
    <property type="match status" value="2"/>
</dbReference>
<dbReference type="Pfam" id="PF16860">
    <property type="entry name" value="CX9C"/>
    <property type="match status" value="1"/>
</dbReference>
<dbReference type="PANTHER" id="PTHR47106">
    <property type="entry name" value="COILED-COIL-HELIX-COILED-COIL-HELIX DOMAIN-CONTAINING PROTEIN 5"/>
    <property type="match status" value="1"/>
</dbReference>
<sequence length="109" mass="12132">MDAAIALVQERCGPELAAFQNCLDKTTHPKNCERARRAMNLCTDAKVPAIRLINEQCGETNKAFAECLHQNPNDPQQCLPQLRAFHDCSEDVFQRSQAEFASGLGRRSA</sequence>
<organism evidence="2 3">
    <name type="scientific">Allomyces macrogynus (strain ATCC 38327)</name>
    <name type="common">Allomyces javanicus var. macrogynus</name>
    <dbReference type="NCBI Taxonomy" id="578462"/>
    <lineage>
        <taxon>Eukaryota</taxon>
        <taxon>Fungi</taxon>
        <taxon>Fungi incertae sedis</taxon>
        <taxon>Blastocladiomycota</taxon>
        <taxon>Blastocladiomycetes</taxon>
        <taxon>Blastocladiales</taxon>
        <taxon>Blastocladiaceae</taxon>
        <taxon>Allomyces</taxon>
    </lineage>
</organism>
<dbReference type="SUPFAM" id="SSF47072">
    <property type="entry name" value="Cysteine alpha-hairpin motif"/>
    <property type="match status" value="1"/>
</dbReference>
<dbReference type="InterPro" id="IPR031731">
    <property type="entry name" value="CX9C"/>
</dbReference>
<evidence type="ECO:0000259" key="1">
    <source>
        <dbReference type="Pfam" id="PF16860"/>
    </source>
</evidence>
<dbReference type="AlphaFoldDB" id="A0A0L0S108"/>
<name>A0A0L0S108_ALLM3</name>
<accession>A0A0L0S108</accession>
<keyword evidence="3" id="KW-1185">Reference proteome</keyword>
<dbReference type="EMBL" id="GG745330">
    <property type="protein sequence ID" value="KNE56039.1"/>
    <property type="molecule type" value="Genomic_DNA"/>
</dbReference>
<dbReference type="InterPro" id="IPR009069">
    <property type="entry name" value="Cys_alpha_HP_mot_SF"/>
</dbReference>
<gene>
    <name evidence="2" type="ORF">AMAG_01883</name>
</gene>
<dbReference type="OrthoDB" id="2581252at2759"/>
<dbReference type="VEuPathDB" id="FungiDB:AMAG_01883"/>
<dbReference type="Proteomes" id="UP000054350">
    <property type="component" value="Unassembled WGS sequence"/>
</dbReference>
<feature type="domain" description="IMS import disulfide relay-system CHCH-CHCH-like Cx9C" evidence="1">
    <location>
        <begin position="8"/>
        <end position="47"/>
    </location>
</feature>
<reference evidence="2 3" key="1">
    <citation type="submission" date="2009-11" db="EMBL/GenBank/DDBJ databases">
        <title>Annotation of Allomyces macrogynus ATCC 38327.</title>
        <authorList>
            <consortium name="The Broad Institute Genome Sequencing Platform"/>
            <person name="Russ C."/>
            <person name="Cuomo C."/>
            <person name="Burger G."/>
            <person name="Gray M.W."/>
            <person name="Holland P.W.H."/>
            <person name="King N."/>
            <person name="Lang F.B.F."/>
            <person name="Roger A.J."/>
            <person name="Ruiz-Trillo I."/>
            <person name="Young S.K."/>
            <person name="Zeng Q."/>
            <person name="Gargeya S."/>
            <person name="Fitzgerald M."/>
            <person name="Haas B."/>
            <person name="Abouelleil A."/>
            <person name="Alvarado L."/>
            <person name="Arachchi H.M."/>
            <person name="Berlin A."/>
            <person name="Chapman S.B."/>
            <person name="Gearin G."/>
            <person name="Goldberg J."/>
            <person name="Griggs A."/>
            <person name="Gujja S."/>
            <person name="Hansen M."/>
            <person name="Heiman D."/>
            <person name="Howarth C."/>
            <person name="Larimer J."/>
            <person name="Lui A."/>
            <person name="MacDonald P.J.P."/>
            <person name="McCowen C."/>
            <person name="Montmayeur A."/>
            <person name="Murphy C."/>
            <person name="Neiman D."/>
            <person name="Pearson M."/>
            <person name="Priest M."/>
            <person name="Roberts A."/>
            <person name="Saif S."/>
            <person name="Shea T."/>
            <person name="Sisk P."/>
            <person name="Stolte C."/>
            <person name="Sykes S."/>
            <person name="Wortman J."/>
            <person name="Nusbaum C."/>
            <person name="Birren B."/>
        </authorList>
    </citation>
    <scope>NUCLEOTIDE SEQUENCE [LARGE SCALE GENOMIC DNA]</scope>
    <source>
        <strain evidence="2 3">ATCC 38327</strain>
    </source>
</reference>
<reference evidence="3" key="2">
    <citation type="submission" date="2009-11" db="EMBL/GenBank/DDBJ databases">
        <title>The Genome Sequence of Allomyces macrogynus strain ATCC 38327.</title>
        <authorList>
            <consortium name="The Broad Institute Genome Sequencing Platform"/>
            <person name="Russ C."/>
            <person name="Cuomo C."/>
            <person name="Shea T."/>
            <person name="Young S.K."/>
            <person name="Zeng Q."/>
            <person name="Koehrsen M."/>
            <person name="Haas B."/>
            <person name="Borodovsky M."/>
            <person name="Guigo R."/>
            <person name="Alvarado L."/>
            <person name="Berlin A."/>
            <person name="Borenstein D."/>
            <person name="Chen Z."/>
            <person name="Engels R."/>
            <person name="Freedman E."/>
            <person name="Gellesch M."/>
            <person name="Goldberg J."/>
            <person name="Griggs A."/>
            <person name="Gujja S."/>
            <person name="Heiman D."/>
            <person name="Hepburn T."/>
            <person name="Howarth C."/>
            <person name="Jen D."/>
            <person name="Larson L."/>
            <person name="Lewis B."/>
            <person name="Mehta T."/>
            <person name="Park D."/>
            <person name="Pearson M."/>
            <person name="Roberts A."/>
            <person name="Saif S."/>
            <person name="Shenoy N."/>
            <person name="Sisk P."/>
            <person name="Stolte C."/>
            <person name="Sykes S."/>
            <person name="Walk T."/>
            <person name="White J."/>
            <person name="Yandava C."/>
            <person name="Burger G."/>
            <person name="Gray M.W."/>
            <person name="Holland P.W.H."/>
            <person name="King N."/>
            <person name="Lang F.B.F."/>
            <person name="Roger A.J."/>
            <person name="Ruiz-Trillo I."/>
            <person name="Lander E."/>
            <person name="Nusbaum C."/>
        </authorList>
    </citation>
    <scope>NUCLEOTIDE SEQUENCE [LARGE SCALE GENOMIC DNA]</scope>
    <source>
        <strain evidence="3">ATCC 38327</strain>
    </source>
</reference>
<protein>
    <recommendedName>
        <fullName evidence="1">IMS import disulfide relay-system CHCH-CHCH-like Cx9C domain-containing protein</fullName>
    </recommendedName>
</protein>
<dbReference type="InterPro" id="IPR052848">
    <property type="entry name" value="CHCH_domain-containing_protein"/>
</dbReference>
<dbReference type="PANTHER" id="PTHR47106:SF1">
    <property type="entry name" value="COILED-COIL-HELIX-COILED-COIL-HELIX DOMAIN-CONTAINING PROTEIN 5"/>
    <property type="match status" value="1"/>
</dbReference>
<proteinExistence type="predicted"/>
<dbReference type="Gene3D" id="1.10.287.2900">
    <property type="match status" value="2"/>
</dbReference>